<protein>
    <submittedName>
        <fullName evidence="2">Uncharacterized protein</fullName>
    </submittedName>
</protein>
<accession>A0A4R6N8B3</accession>
<feature type="compositionally biased region" description="Polar residues" evidence="1">
    <location>
        <begin position="1"/>
        <end position="18"/>
    </location>
</feature>
<gene>
    <name evidence="2" type="ORF">DFR39_103416</name>
</gene>
<evidence type="ECO:0000313" key="2">
    <source>
        <dbReference type="EMBL" id="TDP11485.1"/>
    </source>
</evidence>
<dbReference type="AlphaFoldDB" id="A0A4R6N8B3"/>
<keyword evidence="3" id="KW-1185">Reference proteome</keyword>
<feature type="region of interest" description="Disordered" evidence="1">
    <location>
        <begin position="130"/>
        <end position="150"/>
    </location>
</feature>
<dbReference type="EMBL" id="SNXE01000003">
    <property type="protein sequence ID" value="TDP11485.1"/>
    <property type="molecule type" value="Genomic_DNA"/>
</dbReference>
<evidence type="ECO:0000313" key="3">
    <source>
        <dbReference type="Proteomes" id="UP000295357"/>
    </source>
</evidence>
<evidence type="ECO:0000256" key="1">
    <source>
        <dbReference type="SAM" id="MobiDB-lite"/>
    </source>
</evidence>
<sequence length="150" mass="16068">MSKQAPTSKQPSMSQPDSAWQALADISNGPSEAEDDAERAAALERLALEHARCDDAASACYYLCRSLGAARQMEPSEPGLELLFELLGALADLPLGTVEPPPEPAVQGEADGLGVYELCQQLQAAREQSHQAWRELAEGDADEGTPLRIH</sequence>
<organism evidence="2 3">
    <name type="scientific">Roseateles asaccharophilus</name>
    <dbReference type="NCBI Taxonomy" id="582607"/>
    <lineage>
        <taxon>Bacteria</taxon>
        <taxon>Pseudomonadati</taxon>
        <taxon>Pseudomonadota</taxon>
        <taxon>Betaproteobacteria</taxon>
        <taxon>Burkholderiales</taxon>
        <taxon>Sphaerotilaceae</taxon>
        <taxon>Roseateles</taxon>
    </lineage>
</organism>
<proteinExistence type="predicted"/>
<dbReference type="Proteomes" id="UP000295357">
    <property type="component" value="Unassembled WGS sequence"/>
</dbReference>
<reference evidence="2 3" key="1">
    <citation type="submission" date="2019-03" db="EMBL/GenBank/DDBJ databases">
        <title>Genomic Encyclopedia of Type Strains, Phase IV (KMG-IV): sequencing the most valuable type-strain genomes for metagenomic binning, comparative biology and taxonomic classification.</title>
        <authorList>
            <person name="Goeker M."/>
        </authorList>
    </citation>
    <scope>NUCLEOTIDE SEQUENCE [LARGE SCALE GENOMIC DNA]</scope>
    <source>
        <strain evidence="2 3">DSM 25082</strain>
    </source>
</reference>
<comment type="caution">
    <text evidence="2">The sequence shown here is derived from an EMBL/GenBank/DDBJ whole genome shotgun (WGS) entry which is preliminary data.</text>
</comment>
<name>A0A4R6N8B3_9BURK</name>
<feature type="region of interest" description="Disordered" evidence="1">
    <location>
        <begin position="1"/>
        <end position="38"/>
    </location>
</feature>